<name>H2XZB6_CIOIN</name>
<reference evidence="1" key="3">
    <citation type="submission" date="2025-09" db="UniProtKB">
        <authorList>
            <consortium name="Ensembl"/>
        </authorList>
    </citation>
    <scope>IDENTIFICATION</scope>
</reference>
<proteinExistence type="predicted"/>
<protein>
    <submittedName>
        <fullName evidence="1">Uncharacterized protein</fullName>
    </submittedName>
</protein>
<dbReference type="InParanoid" id="H2XZB6"/>
<accession>H2XZB6</accession>
<evidence type="ECO:0000313" key="2">
    <source>
        <dbReference type="Proteomes" id="UP000008144"/>
    </source>
</evidence>
<organism evidence="1 2">
    <name type="scientific">Ciona intestinalis</name>
    <name type="common">Transparent sea squirt</name>
    <name type="synonym">Ascidia intestinalis</name>
    <dbReference type="NCBI Taxonomy" id="7719"/>
    <lineage>
        <taxon>Eukaryota</taxon>
        <taxon>Metazoa</taxon>
        <taxon>Chordata</taxon>
        <taxon>Tunicata</taxon>
        <taxon>Ascidiacea</taxon>
        <taxon>Phlebobranchia</taxon>
        <taxon>Cionidae</taxon>
        <taxon>Ciona</taxon>
    </lineage>
</organism>
<dbReference type="Proteomes" id="UP000008144">
    <property type="component" value="Unassembled WGS sequence"/>
</dbReference>
<dbReference type="AlphaFoldDB" id="H2XZB6"/>
<dbReference type="HOGENOM" id="CLU_3105654_0_0_1"/>
<sequence length="51" mass="5533">MNLVDSRVAGNDSLITGCSVSYTSCPLASYHVCNFDNGNLTSCLRFGKWKS</sequence>
<reference evidence="1" key="2">
    <citation type="submission" date="2025-08" db="UniProtKB">
        <authorList>
            <consortium name="Ensembl"/>
        </authorList>
    </citation>
    <scope>IDENTIFICATION</scope>
</reference>
<reference evidence="2" key="1">
    <citation type="journal article" date="2002" name="Science">
        <title>The draft genome of Ciona intestinalis: insights into chordate and vertebrate origins.</title>
        <authorList>
            <person name="Dehal P."/>
            <person name="Satou Y."/>
            <person name="Campbell R.K."/>
            <person name="Chapman J."/>
            <person name="Degnan B."/>
            <person name="De Tomaso A."/>
            <person name="Davidson B."/>
            <person name="Di Gregorio A."/>
            <person name="Gelpke M."/>
            <person name="Goodstein D.M."/>
            <person name="Harafuji N."/>
            <person name="Hastings K.E."/>
            <person name="Ho I."/>
            <person name="Hotta K."/>
            <person name="Huang W."/>
            <person name="Kawashima T."/>
            <person name="Lemaire P."/>
            <person name="Martinez D."/>
            <person name="Meinertzhagen I.A."/>
            <person name="Necula S."/>
            <person name="Nonaka M."/>
            <person name="Putnam N."/>
            <person name="Rash S."/>
            <person name="Saiga H."/>
            <person name="Satake M."/>
            <person name="Terry A."/>
            <person name="Yamada L."/>
            <person name="Wang H.G."/>
            <person name="Awazu S."/>
            <person name="Azumi K."/>
            <person name="Boore J."/>
            <person name="Branno M."/>
            <person name="Chin-Bow S."/>
            <person name="DeSantis R."/>
            <person name="Doyle S."/>
            <person name="Francino P."/>
            <person name="Keys D.N."/>
            <person name="Haga S."/>
            <person name="Hayashi H."/>
            <person name="Hino K."/>
            <person name="Imai K.S."/>
            <person name="Inaba K."/>
            <person name="Kano S."/>
            <person name="Kobayashi K."/>
            <person name="Kobayashi M."/>
            <person name="Lee B.I."/>
            <person name="Makabe K.W."/>
            <person name="Manohar C."/>
            <person name="Matassi G."/>
            <person name="Medina M."/>
            <person name="Mochizuki Y."/>
            <person name="Mount S."/>
            <person name="Morishita T."/>
            <person name="Miura S."/>
            <person name="Nakayama A."/>
            <person name="Nishizaka S."/>
            <person name="Nomoto H."/>
            <person name="Ohta F."/>
            <person name="Oishi K."/>
            <person name="Rigoutsos I."/>
            <person name="Sano M."/>
            <person name="Sasaki A."/>
            <person name="Sasakura Y."/>
            <person name="Shoguchi E."/>
            <person name="Shin-i T."/>
            <person name="Spagnuolo A."/>
            <person name="Stainier D."/>
            <person name="Suzuki M.M."/>
            <person name="Tassy O."/>
            <person name="Takatori N."/>
            <person name="Tokuoka M."/>
            <person name="Yagi K."/>
            <person name="Yoshizaki F."/>
            <person name="Wada S."/>
            <person name="Zhang C."/>
            <person name="Hyatt P.D."/>
            <person name="Larimer F."/>
            <person name="Detter C."/>
            <person name="Doggett N."/>
            <person name="Glavina T."/>
            <person name="Hawkins T."/>
            <person name="Richardson P."/>
            <person name="Lucas S."/>
            <person name="Kohara Y."/>
            <person name="Levine M."/>
            <person name="Satoh N."/>
            <person name="Rokhsar D.S."/>
        </authorList>
    </citation>
    <scope>NUCLEOTIDE SEQUENCE [LARGE SCALE GENOMIC DNA]</scope>
</reference>
<keyword evidence="2" id="KW-1185">Reference proteome</keyword>
<evidence type="ECO:0000313" key="1">
    <source>
        <dbReference type="Ensembl" id="ENSCINP00000035000.1"/>
    </source>
</evidence>
<dbReference type="Ensembl" id="ENSCINT00000035623.1">
    <property type="protein sequence ID" value="ENSCINP00000035000.1"/>
    <property type="gene ID" value="ENSCING00000019853.1"/>
</dbReference>